<proteinExistence type="predicted"/>
<dbReference type="PROSITE" id="PS51257">
    <property type="entry name" value="PROKAR_LIPOPROTEIN"/>
    <property type="match status" value="1"/>
</dbReference>
<feature type="non-terminal residue" evidence="1">
    <location>
        <position position="89"/>
    </location>
</feature>
<sequence>MKTKAALLTLVLVSSALAGCTGDPDGGGNDEIDSDALQDLFDEHFQDFMNNTTITVVNNYHNNTTYVTNEYHNTTSNAGDEVTENNFQT</sequence>
<name>A0A382KQK0_9ZZZZ</name>
<dbReference type="EMBL" id="UINC01082399">
    <property type="protein sequence ID" value="SVC27124.1"/>
    <property type="molecule type" value="Genomic_DNA"/>
</dbReference>
<organism evidence="1">
    <name type="scientific">marine metagenome</name>
    <dbReference type="NCBI Taxonomy" id="408172"/>
    <lineage>
        <taxon>unclassified sequences</taxon>
        <taxon>metagenomes</taxon>
        <taxon>ecological metagenomes</taxon>
    </lineage>
</organism>
<evidence type="ECO:0000313" key="1">
    <source>
        <dbReference type="EMBL" id="SVC27124.1"/>
    </source>
</evidence>
<protein>
    <submittedName>
        <fullName evidence="1">Uncharacterized protein</fullName>
    </submittedName>
</protein>
<reference evidence="1" key="1">
    <citation type="submission" date="2018-05" db="EMBL/GenBank/DDBJ databases">
        <authorList>
            <person name="Lanie J.A."/>
            <person name="Ng W.-L."/>
            <person name="Kazmierczak K.M."/>
            <person name="Andrzejewski T.M."/>
            <person name="Davidsen T.M."/>
            <person name="Wayne K.J."/>
            <person name="Tettelin H."/>
            <person name="Glass J.I."/>
            <person name="Rusch D."/>
            <person name="Podicherti R."/>
            <person name="Tsui H.-C.T."/>
            <person name="Winkler M.E."/>
        </authorList>
    </citation>
    <scope>NUCLEOTIDE SEQUENCE</scope>
</reference>
<gene>
    <name evidence="1" type="ORF">METZ01_LOCUS279978</name>
</gene>
<accession>A0A382KQK0</accession>
<dbReference type="AlphaFoldDB" id="A0A382KQK0"/>